<gene>
    <name evidence="9" type="ORF">ACHAXA_006785</name>
</gene>
<comment type="caution">
    <text evidence="9">The sequence shown here is derived from an EMBL/GenBank/DDBJ whole genome shotgun (WGS) entry which is preliminary data.</text>
</comment>
<dbReference type="InterPro" id="IPR007248">
    <property type="entry name" value="Mpv17_PMP22"/>
</dbReference>
<dbReference type="Proteomes" id="UP001530377">
    <property type="component" value="Unassembled WGS sequence"/>
</dbReference>
<evidence type="ECO:0000256" key="8">
    <source>
        <dbReference type="SAM" id="SignalP"/>
    </source>
</evidence>
<reference evidence="9 10" key="1">
    <citation type="submission" date="2024-10" db="EMBL/GenBank/DDBJ databases">
        <title>Updated reference genomes for cyclostephanoid diatoms.</title>
        <authorList>
            <person name="Roberts W.R."/>
            <person name="Alverson A.J."/>
        </authorList>
    </citation>
    <scope>NUCLEOTIDE SEQUENCE [LARGE SCALE GENOMIC DNA]</scope>
    <source>
        <strain evidence="9 10">AJA228-03</strain>
    </source>
</reference>
<proteinExistence type="inferred from homology"/>
<evidence type="ECO:0000256" key="5">
    <source>
        <dbReference type="ARBA" id="ARBA00023136"/>
    </source>
</evidence>
<evidence type="ECO:0000313" key="10">
    <source>
        <dbReference type="Proteomes" id="UP001530377"/>
    </source>
</evidence>
<evidence type="ECO:0000256" key="3">
    <source>
        <dbReference type="ARBA" id="ARBA00022692"/>
    </source>
</evidence>
<name>A0ABD3RFI1_9STRA</name>
<feature type="transmembrane region" description="Helical" evidence="6">
    <location>
        <begin position="320"/>
        <end position="340"/>
    </location>
</feature>
<accession>A0ABD3RFI1</accession>
<evidence type="ECO:0000313" key="9">
    <source>
        <dbReference type="EMBL" id="KAL3811805.1"/>
    </source>
</evidence>
<protein>
    <submittedName>
        <fullName evidence="9">Uncharacterized protein</fullName>
    </submittedName>
</protein>
<feature type="transmembrane region" description="Helical" evidence="6">
    <location>
        <begin position="256"/>
        <end position="276"/>
    </location>
</feature>
<comment type="subcellular location">
    <subcellularLocation>
        <location evidence="1">Membrane</location>
        <topology evidence="1">Multi-pass membrane protein</topology>
    </subcellularLocation>
</comment>
<feature type="region of interest" description="Disordered" evidence="7">
    <location>
        <begin position="102"/>
        <end position="127"/>
    </location>
</feature>
<evidence type="ECO:0000256" key="6">
    <source>
        <dbReference type="RuleBase" id="RU363053"/>
    </source>
</evidence>
<evidence type="ECO:0000256" key="2">
    <source>
        <dbReference type="ARBA" id="ARBA00006824"/>
    </source>
</evidence>
<feature type="compositionally biased region" description="Low complexity" evidence="7">
    <location>
        <begin position="113"/>
        <end position="127"/>
    </location>
</feature>
<feature type="signal peptide" evidence="8">
    <location>
        <begin position="1"/>
        <end position="22"/>
    </location>
</feature>
<sequence>MRASLPLLQIAFLSSSPAWAGAFNVSSGVRITAMTVRNHRHRRASSPPIAAALCSLRGGGDGDCGDDGGMATVGRSESYGSIVDYDDDDDDDVPGGMMVEVDDVSVVPPPPSFSSSSSSSSSSKSARKTTTATMTIISSTIASSVSTLARSAGGLYVRQLTRRPVLTKSVTAGIIFGLSDLSAQAIEGGRRRRRRRSRATGDGDGDGMETIVSISRILTSFLVGVLFFGPAAHLWYEAIFRLLPSTSLVSALQKAILGQIFFGPAFTAVFFGAGMARTGEFTLVGWMEKVRTDLPGVWRAGLGYWPLVDFVSYKVVPVKWIPLFVNFCSFVWTIYLSGVANDNDDSG</sequence>
<evidence type="ECO:0000256" key="4">
    <source>
        <dbReference type="ARBA" id="ARBA00022989"/>
    </source>
</evidence>
<evidence type="ECO:0000256" key="1">
    <source>
        <dbReference type="ARBA" id="ARBA00004141"/>
    </source>
</evidence>
<keyword evidence="8" id="KW-0732">Signal</keyword>
<dbReference type="GO" id="GO:0016020">
    <property type="term" value="C:membrane"/>
    <property type="evidence" value="ECO:0007669"/>
    <property type="project" value="UniProtKB-SubCell"/>
</dbReference>
<keyword evidence="3 6" id="KW-0812">Transmembrane</keyword>
<feature type="transmembrane region" description="Helical" evidence="6">
    <location>
        <begin position="217"/>
        <end position="236"/>
    </location>
</feature>
<evidence type="ECO:0000256" key="7">
    <source>
        <dbReference type="SAM" id="MobiDB-lite"/>
    </source>
</evidence>
<dbReference type="PANTHER" id="PTHR11266:SF17">
    <property type="entry name" value="PROTEIN MPV17"/>
    <property type="match status" value="1"/>
</dbReference>
<organism evidence="9 10">
    <name type="scientific">Cyclostephanos tholiformis</name>
    <dbReference type="NCBI Taxonomy" id="382380"/>
    <lineage>
        <taxon>Eukaryota</taxon>
        <taxon>Sar</taxon>
        <taxon>Stramenopiles</taxon>
        <taxon>Ochrophyta</taxon>
        <taxon>Bacillariophyta</taxon>
        <taxon>Coscinodiscophyceae</taxon>
        <taxon>Thalassiosirophycidae</taxon>
        <taxon>Stephanodiscales</taxon>
        <taxon>Stephanodiscaceae</taxon>
        <taxon>Cyclostephanos</taxon>
    </lineage>
</organism>
<feature type="chain" id="PRO_5044800494" evidence="8">
    <location>
        <begin position="23"/>
        <end position="347"/>
    </location>
</feature>
<keyword evidence="5 6" id="KW-0472">Membrane</keyword>
<keyword evidence="10" id="KW-1185">Reference proteome</keyword>
<dbReference type="PANTHER" id="PTHR11266">
    <property type="entry name" value="PEROXISOMAL MEMBRANE PROTEIN 2, PXMP2 MPV17"/>
    <property type="match status" value="1"/>
</dbReference>
<dbReference type="AlphaFoldDB" id="A0ABD3RFI1"/>
<keyword evidence="4 6" id="KW-1133">Transmembrane helix</keyword>
<dbReference type="Pfam" id="PF04117">
    <property type="entry name" value="Mpv17_PMP22"/>
    <property type="match status" value="1"/>
</dbReference>
<dbReference type="EMBL" id="JALLPB020000233">
    <property type="protein sequence ID" value="KAL3811805.1"/>
    <property type="molecule type" value="Genomic_DNA"/>
</dbReference>
<comment type="similarity">
    <text evidence="2 6">Belongs to the peroxisomal membrane protein PXMP2/4 family.</text>
</comment>